<evidence type="ECO:0000313" key="1">
    <source>
        <dbReference type="EMBL" id="KAJ8673992.1"/>
    </source>
</evidence>
<keyword evidence="2" id="KW-1185">Reference proteome</keyword>
<accession>A0ACC2NUT4</accession>
<dbReference type="Proteomes" id="UP001239111">
    <property type="component" value="Chromosome 3"/>
</dbReference>
<comment type="caution">
    <text evidence="1">The sequence shown here is derived from an EMBL/GenBank/DDBJ whole genome shotgun (WGS) entry which is preliminary data.</text>
</comment>
<name>A0ACC2NUT4_9HYME</name>
<reference evidence="1" key="1">
    <citation type="submission" date="2023-04" db="EMBL/GenBank/DDBJ databases">
        <title>A chromosome-level genome assembly of the parasitoid wasp Eretmocerus hayati.</title>
        <authorList>
            <person name="Zhong Y."/>
            <person name="Liu S."/>
            <person name="Liu Y."/>
        </authorList>
    </citation>
    <scope>NUCLEOTIDE SEQUENCE</scope>
    <source>
        <strain evidence="1">ZJU_SS_LIU_2023</strain>
    </source>
</reference>
<protein>
    <submittedName>
        <fullName evidence="1">Uncharacterized protein</fullName>
    </submittedName>
</protein>
<gene>
    <name evidence="1" type="ORF">QAD02_005254</name>
</gene>
<proteinExistence type="predicted"/>
<evidence type="ECO:0000313" key="2">
    <source>
        <dbReference type="Proteomes" id="UP001239111"/>
    </source>
</evidence>
<organism evidence="1 2">
    <name type="scientific">Eretmocerus hayati</name>
    <dbReference type="NCBI Taxonomy" id="131215"/>
    <lineage>
        <taxon>Eukaryota</taxon>
        <taxon>Metazoa</taxon>
        <taxon>Ecdysozoa</taxon>
        <taxon>Arthropoda</taxon>
        <taxon>Hexapoda</taxon>
        <taxon>Insecta</taxon>
        <taxon>Pterygota</taxon>
        <taxon>Neoptera</taxon>
        <taxon>Endopterygota</taxon>
        <taxon>Hymenoptera</taxon>
        <taxon>Apocrita</taxon>
        <taxon>Proctotrupomorpha</taxon>
        <taxon>Chalcidoidea</taxon>
        <taxon>Aphelinidae</taxon>
        <taxon>Aphelininae</taxon>
        <taxon>Eretmocerus</taxon>
    </lineage>
</organism>
<dbReference type="EMBL" id="CM056743">
    <property type="protein sequence ID" value="KAJ8673992.1"/>
    <property type="molecule type" value="Genomic_DNA"/>
</dbReference>
<sequence length="174" mass="19524">MEQGDDKCIFLESEGNEGKQFACGEHLIRIPTLVRVVCVASVSSLDNLLHYVIDEVQAGSYKYYSLMYHGSIKIRLTTQSGDADIYVSQTTSKPTYEPDHYCLQSTTCGEDIIYIPRSFKRPVSIGVYGHPSYETSSYTLLVYQVNDLQGEILTDENLEDDNLHGSQTPKVGEH</sequence>